<evidence type="ECO:0000256" key="3">
    <source>
        <dbReference type="ARBA" id="ARBA00023163"/>
    </source>
</evidence>
<dbReference type="SUPFAM" id="SSF48498">
    <property type="entry name" value="Tetracyclin repressor-like, C-terminal domain"/>
    <property type="match status" value="1"/>
</dbReference>
<evidence type="ECO:0000259" key="5">
    <source>
        <dbReference type="Pfam" id="PF13305"/>
    </source>
</evidence>
<organism evidence="6 7">
    <name type="scientific">Leptospira ryugenii</name>
    <dbReference type="NCBI Taxonomy" id="1917863"/>
    <lineage>
        <taxon>Bacteria</taxon>
        <taxon>Pseudomonadati</taxon>
        <taxon>Spirochaetota</taxon>
        <taxon>Spirochaetia</taxon>
        <taxon>Leptospirales</taxon>
        <taxon>Leptospiraceae</taxon>
        <taxon>Leptospira</taxon>
    </lineage>
</organism>
<keyword evidence="2" id="KW-0238">DNA-binding</keyword>
<evidence type="ECO:0000256" key="1">
    <source>
        <dbReference type="ARBA" id="ARBA00023015"/>
    </source>
</evidence>
<name>A0A2P2DYZ3_9LEPT</name>
<dbReference type="GO" id="GO:0003677">
    <property type="term" value="F:DNA binding"/>
    <property type="evidence" value="ECO:0007669"/>
    <property type="project" value="UniProtKB-KW"/>
</dbReference>
<dbReference type="InterPro" id="IPR036271">
    <property type="entry name" value="Tet_transcr_reg_TetR-rel_C_sf"/>
</dbReference>
<dbReference type="EMBL" id="BFBB01000003">
    <property type="protein sequence ID" value="GBF49851.1"/>
    <property type="molecule type" value="Genomic_DNA"/>
</dbReference>
<dbReference type="OrthoDB" id="9785164at2"/>
<evidence type="ECO:0000313" key="7">
    <source>
        <dbReference type="Proteomes" id="UP000245133"/>
    </source>
</evidence>
<protein>
    <submittedName>
        <fullName evidence="6">WHG domain protein</fullName>
    </submittedName>
</protein>
<feature type="domain" description="HTH tetR-type" evidence="4">
    <location>
        <begin position="24"/>
        <end position="59"/>
    </location>
</feature>
<dbReference type="SUPFAM" id="SSF46689">
    <property type="entry name" value="Homeodomain-like"/>
    <property type="match status" value="1"/>
</dbReference>
<feature type="domain" description="HTH-type transcriptional regulator MT1864/Rv1816-like C-terminal" evidence="5">
    <location>
        <begin position="99"/>
        <end position="193"/>
    </location>
</feature>
<reference evidence="6 7" key="1">
    <citation type="submission" date="2018-02" db="EMBL/GenBank/DDBJ databases">
        <title>Novel Leptospira species isolated from soil and water in Japan.</title>
        <authorList>
            <person name="Nakao R."/>
            <person name="Masuzawa T."/>
        </authorList>
    </citation>
    <scope>NUCLEOTIDE SEQUENCE [LARGE SCALE GENOMIC DNA]</scope>
    <source>
        <strain evidence="6 7">YH101</strain>
    </source>
</reference>
<dbReference type="InterPro" id="IPR009057">
    <property type="entry name" value="Homeodomain-like_sf"/>
</dbReference>
<dbReference type="Pfam" id="PF13305">
    <property type="entry name" value="TetR_C_33"/>
    <property type="match status" value="1"/>
</dbReference>
<keyword evidence="7" id="KW-1185">Reference proteome</keyword>
<keyword evidence="3" id="KW-0804">Transcription</keyword>
<gene>
    <name evidence="6" type="ORF">LPTSP4_13710</name>
</gene>
<dbReference type="Gene3D" id="1.10.357.10">
    <property type="entry name" value="Tetracycline Repressor, domain 2"/>
    <property type="match status" value="1"/>
</dbReference>
<dbReference type="RefSeq" id="WP_108975095.1">
    <property type="nucleotide sequence ID" value="NZ_BFBB01000003.1"/>
</dbReference>
<dbReference type="InterPro" id="IPR025996">
    <property type="entry name" value="MT1864/Rv1816-like_C"/>
</dbReference>
<accession>A0A2P2DYZ3</accession>
<dbReference type="InterPro" id="IPR001647">
    <property type="entry name" value="HTH_TetR"/>
</dbReference>
<sequence length="200" mass="22892">MGKKLVHKTGRPRKETRVLNRELITDAAWALANQFGVSGFSLKDLAERLNIRSPSLYNHIQDLGEVQRELSARALLELNRYLVESQMSSQNKPSKERFQNFCASYRKFAATHPKVYETILGSPKENESHKKAAEQTLRICQDSLGLKVLDSEAVHKIRILRATLHGFVSIEFQSGFGLKESVEESFQWLVQMLYEQVVSR</sequence>
<proteinExistence type="predicted"/>
<evidence type="ECO:0000259" key="4">
    <source>
        <dbReference type="Pfam" id="PF00440"/>
    </source>
</evidence>
<evidence type="ECO:0000313" key="6">
    <source>
        <dbReference type="EMBL" id="GBF49851.1"/>
    </source>
</evidence>
<comment type="caution">
    <text evidence="6">The sequence shown here is derived from an EMBL/GenBank/DDBJ whole genome shotgun (WGS) entry which is preliminary data.</text>
</comment>
<dbReference type="Gene3D" id="1.10.10.60">
    <property type="entry name" value="Homeodomain-like"/>
    <property type="match status" value="1"/>
</dbReference>
<dbReference type="Proteomes" id="UP000245133">
    <property type="component" value="Unassembled WGS sequence"/>
</dbReference>
<dbReference type="AlphaFoldDB" id="A0A2P2DYZ3"/>
<dbReference type="Pfam" id="PF00440">
    <property type="entry name" value="TetR_N"/>
    <property type="match status" value="1"/>
</dbReference>
<keyword evidence="1" id="KW-0805">Transcription regulation</keyword>
<evidence type="ECO:0000256" key="2">
    <source>
        <dbReference type="ARBA" id="ARBA00023125"/>
    </source>
</evidence>